<comment type="similarity">
    <text evidence="2 11">Belongs to the SWEET sugar transporter family.</text>
</comment>
<keyword evidence="4" id="KW-1003">Cell membrane</keyword>
<evidence type="ECO:0000313" key="13">
    <source>
        <dbReference type="Proteomes" id="UP000824469"/>
    </source>
</evidence>
<name>A0AA38C370_TAXCH</name>
<dbReference type="GO" id="GO:0005886">
    <property type="term" value="C:plasma membrane"/>
    <property type="evidence" value="ECO:0007669"/>
    <property type="project" value="UniProtKB-SubCell"/>
</dbReference>
<dbReference type="Pfam" id="PF03083">
    <property type="entry name" value="MtN3_slv"/>
    <property type="match status" value="2"/>
</dbReference>
<dbReference type="InterPro" id="IPR004316">
    <property type="entry name" value="SWEET_rpt"/>
</dbReference>
<feature type="transmembrane region" description="Helical" evidence="11">
    <location>
        <begin position="44"/>
        <end position="63"/>
    </location>
</feature>
<evidence type="ECO:0000256" key="8">
    <source>
        <dbReference type="ARBA" id="ARBA00022989"/>
    </source>
</evidence>
<keyword evidence="5 11" id="KW-0762">Sugar transport</keyword>
<dbReference type="FunFam" id="1.20.1280.290:FF:000001">
    <property type="entry name" value="Bidirectional sugar transporter SWEET"/>
    <property type="match status" value="1"/>
</dbReference>
<dbReference type="InterPro" id="IPR047664">
    <property type="entry name" value="SWEET"/>
</dbReference>
<feature type="transmembrane region" description="Helical" evidence="11">
    <location>
        <begin position="162"/>
        <end position="184"/>
    </location>
</feature>
<comment type="function">
    <text evidence="11">Mediates both low-affinity uptake and efflux of sugar across the membrane.</text>
</comment>
<protein>
    <recommendedName>
        <fullName evidence="11">Bidirectional sugar transporter SWEET</fullName>
    </recommendedName>
</protein>
<feature type="transmembrane region" description="Helical" evidence="11">
    <location>
        <begin position="6"/>
        <end position="32"/>
    </location>
</feature>
<gene>
    <name evidence="12" type="ORF">KI387_040654</name>
</gene>
<dbReference type="FunFam" id="1.20.1280.290:FF:000002">
    <property type="entry name" value="Bidirectional sugar transporter SWEET"/>
    <property type="match status" value="1"/>
</dbReference>
<comment type="caution">
    <text evidence="12">The sequence shown here is derived from an EMBL/GenBank/DDBJ whole genome shotgun (WGS) entry which is preliminary data.</text>
</comment>
<dbReference type="Proteomes" id="UP000824469">
    <property type="component" value="Unassembled WGS sequence"/>
</dbReference>
<evidence type="ECO:0000256" key="11">
    <source>
        <dbReference type="RuleBase" id="RU910715"/>
    </source>
</evidence>
<keyword evidence="13" id="KW-1185">Reference proteome</keyword>
<dbReference type="EMBL" id="JAHRHJ020000351">
    <property type="protein sequence ID" value="KAH9294141.1"/>
    <property type="molecule type" value="Genomic_DNA"/>
</dbReference>
<dbReference type="AlphaFoldDB" id="A0AA38C370"/>
<evidence type="ECO:0000256" key="10">
    <source>
        <dbReference type="ARBA" id="ARBA00037238"/>
    </source>
</evidence>
<comment type="subcellular location">
    <subcellularLocation>
        <location evidence="1 11">Cell membrane</location>
        <topology evidence="1 11">Multi-pass membrane protein</topology>
    </subcellularLocation>
</comment>
<feature type="transmembrane region" description="Helical" evidence="11">
    <location>
        <begin position="190"/>
        <end position="211"/>
    </location>
</feature>
<dbReference type="GO" id="GO:0051119">
    <property type="term" value="F:sugar transmembrane transporter activity"/>
    <property type="evidence" value="ECO:0007669"/>
    <property type="project" value="InterPro"/>
</dbReference>
<evidence type="ECO:0000313" key="12">
    <source>
        <dbReference type="EMBL" id="KAH9294141.1"/>
    </source>
</evidence>
<proteinExistence type="inferred from homology"/>
<evidence type="ECO:0000256" key="2">
    <source>
        <dbReference type="ARBA" id="ARBA00007809"/>
    </source>
</evidence>
<keyword evidence="8 11" id="KW-1133">Transmembrane helix</keyword>
<feature type="transmembrane region" description="Helical" evidence="11">
    <location>
        <begin position="103"/>
        <end position="123"/>
    </location>
</feature>
<keyword evidence="7" id="KW-0677">Repeat</keyword>
<evidence type="ECO:0000256" key="5">
    <source>
        <dbReference type="ARBA" id="ARBA00022597"/>
    </source>
</evidence>
<organism evidence="12 13">
    <name type="scientific">Taxus chinensis</name>
    <name type="common">Chinese yew</name>
    <name type="synonym">Taxus wallichiana var. chinensis</name>
    <dbReference type="NCBI Taxonomy" id="29808"/>
    <lineage>
        <taxon>Eukaryota</taxon>
        <taxon>Viridiplantae</taxon>
        <taxon>Streptophyta</taxon>
        <taxon>Embryophyta</taxon>
        <taxon>Tracheophyta</taxon>
        <taxon>Spermatophyta</taxon>
        <taxon>Pinopsida</taxon>
        <taxon>Pinidae</taxon>
        <taxon>Conifers II</taxon>
        <taxon>Cupressales</taxon>
        <taxon>Taxaceae</taxon>
        <taxon>Taxus</taxon>
    </lineage>
</organism>
<accession>A0AA38C370</accession>
<keyword evidence="6 11" id="KW-0812">Transmembrane</keyword>
<dbReference type="PANTHER" id="PTHR10791">
    <property type="entry name" value="RAG1-ACTIVATING PROTEIN 1"/>
    <property type="match status" value="1"/>
</dbReference>
<sequence length="270" mass="30021">MAFPLQLVLGIVGNLTSLALYLSPMATFWGIYKLRSNQEYSGLPYVRTLFTCALWLLYGAPFVKPHSTLLLTVNGAGFVLEIFYVLSFLIFASEKTKVKILRLTIAMTMAFIILVGVTIFVLHKHSTRQLVAGILCVILSIFMYASPLAVLGLVIKTKSVEYMPFLPSLFNTLNTLVWSGYSVISRDIFLAVPNGIGFLLAIIHLTVYFIYRNSNTVLPASTELIPQTKKIDGGFDLPIQTLVPAEKLKFNKVAVVEAIIVDCYPKFNPK</sequence>
<evidence type="ECO:0000256" key="3">
    <source>
        <dbReference type="ARBA" id="ARBA00022448"/>
    </source>
</evidence>
<dbReference type="Gene3D" id="1.20.1280.290">
    <property type="match status" value="2"/>
</dbReference>
<feature type="transmembrane region" description="Helical" evidence="11">
    <location>
        <begin position="129"/>
        <end position="155"/>
    </location>
</feature>
<dbReference type="PANTHER" id="PTHR10791:SF30">
    <property type="entry name" value="SUGAR TRANSPORTER SWEET1"/>
    <property type="match status" value="1"/>
</dbReference>
<evidence type="ECO:0000256" key="7">
    <source>
        <dbReference type="ARBA" id="ARBA00022737"/>
    </source>
</evidence>
<keyword evidence="9 11" id="KW-0472">Membrane</keyword>
<feature type="non-terminal residue" evidence="12">
    <location>
        <position position="270"/>
    </location>
</feature>
<dbReference type="OMA" id="HSCSARQ"/>
<comment type="function">
    <text evidence="10">Mediates both low-affinity uptake and efflux of sugar across the plasma membrane.</text>
</comment>
<evidence type="ECO:0000256" key="1">
    <source>
        <dbReference type="ARBA" id="ARBA00004651"/>
    </source>
</evidence>
<reference evidence="12 13" key="1">
    <citation type="journal article" date="2021" name="Nat. Plants">
        <title>The Taxus genome provides insights into paclitaxel biosynthesis.</title>
        <authorList>
            <person name="Xiong X."/>
            <person name="Gou J."/>
            <person name="Liao Q."/>
            <person name="Li Y."/>
            <person name="Zhou Q."/>
            <person name="Bi G."/>
            <person name="Li C."/>
            <person name="Du R."/>
            <person name="Wang X."/>
            <person name="Sun T."/>
            <person name="Guo L."/>
            <person name="Liang H."/>
            <person name="Lu P."/>
            <person name="Wu Y."/>
            <person name="Zhang Z."/>
            <person name="Ro D.K."/>
            <person name="Shang Y."/>
            <person name="Huang S."/>
            <person name="Yan J."/>
        </authorList>
    </citation>
    <scope>NUCLEOTIDE SEQUENCE [LARGE SCALE GENOMIC DNA]</scope>
    <source>
        <strain evidence="12">Ta-2019</strain>
    </source>
</reference>
<evidence type="ECO:0000256" key="6">
    <source>
        <dbReference type="ARBA" id="ARBA00022692"/>
    </source>
</evidence>
<feature type="transmembrane region" description="Helical" evidence="11">
    <location>
        <begin position="69"/>
        <end position="91"/>
    </location>
</feature>
<evidence type="ECO:0000256" key="9">
    <source>
        <dbReference type="ARBA" id="ARBA00023136"/>
    </source>
</evidence>
<evidence type="ECO:0000256" key="4">
    <source>
        <dbReference type="ARBA" id="ARBA00022475"/>
    </source>
</evidence>
<keyword evidence="3 11" id="KW-0813">Transport</keyword>